<gene>
    <name evidence="2" type="ORF">HH308_22350</name>
</gene>
<dbReference type="RefSeq" id="WP_170196465.1">
    <property type="nucleotide sequence ID" value="NZ_JABBNB010000029.1"/>
</dbReference>
<organism evidence="2 3">
    <name type="scientific">Gordonia asplenii</name>
    <dbReference type="NCBI Taxonomy" id="2725283"/>
    <lineage>
        <taxon>Bacteria</taxon>
        <taxon>Bacillati</taxon>
        <taxon>Actinomycetota</taxon>
        <taxon>Actinomycetes</taxon>
        <taxon>Mycobacteriales</taxon>
        <taxon>Gordoniaceae</taxon>
        <taxon>Gordonia</taxon>
    </lineage>
</organism>
<dbReference type="GO" id="GO:0003700">
    <property type="term" value="F:DNA-binding transcription factor activity"/>
    <property type="evidence" value="ECO:0007669"/>
    <property type="project" value="InterPro"/>
</dbReference>
<evidence type="ECO:0000259" key="1">
    <source>
        <dbReference type="PROSITE" id="PS50995"/>
    </source>
</evidence>
<dbReference type="AlphaFoldDB" id="A0A848KZ28"/>
<comment type="caution">
    <text evidence="2">The sequence shown here is derived from an EMBL/GenBank/DDBJ whole genome shotgun (WGS) entry which is preliminary data.</text>
</comment>
<dbReference type="PANTHER" id="PTHR33164">
    <property type="entry name" value="TRANSCRIPTIONAL REGULATOR, MARR FAMILY"/>
    <property type="match status" value="1"/>
</dbReference>
<dbReference type="InterPro" id="IPR039422">
    <property type="entry name" value="MarR/SlyA-like"/>
</dbReference>
<dbReference type="SUPFAM" id="SSF46785">
    <property type="entry name" value="Winged helix' DNA-binding domain"/>
    <property type="match status" value="1"/>
</dbReference>
<dbReference type="EMBL" id="JABBNB010000029">
    <property type="protein sequence ID" value="NMO03960.1"/>
    <property type="molecule type" value="Genomic_DNA"/>
</dbReference>
<dbReference type="InterPro" id="IPR000835">
    <property type="entry name" value="HTH_MarR-typ"/>
</dbReference>
<keyword evidence="3" id="KW-1185">Reference proteome</keyword>
<dbReference type="Pfam" id="PF12802">
    <property type="entry name" value="MarR_2"/>
    <property type="match status" value="1"/>
</dbReference>
<dbReference type="Proteomes" id="UP000550729">
    <property type="component" value="Unassembled WGS sequence"/>
</dbReference>
<protein>
    <submittedName>
        <fullName evidence="2">MarR family transcriptional regulator</fullName>
    </submittedName>
</protein>
<evidence type="ECO:0000313" key="2">
    <source>
        <dbReference type="EMBL" id="NMO03960.1"/>
    </source>
</evidence>
<dbReference type="SMART" id="SM00347">
    <property type="entry name" value="HTH_MARR"/>
    <property type="match status" value="1"/>
</dbReference>
<accession>A0A848KZ28</accession>
<proteinExistence type="predicted"/>
<dbReference type="InterPro" id="IPR036390">
    <property type="entry name" value="WH_DNA-bd_sf"/>
</dbReference>
<dbReference type="Gene3D" id="1.10.10.10">
    <property type="entry name" value="Winged helix-like DNA-binding domain superfamily/Winged helix DNA-binding domain"/>
    <property type="match status" value="1"/>
</dbReference>
<name>A0A848KZ28_9ACTN</name>
<dbReference type="InterPro" id="IPR036388">
    <property type="entry name" value="WH-like_DNA-bd_sf"/>
</dbReference>
<sequence length="162" mass="18102">MNVGESASRTTLRIEEILDPRWAAWQPFIETSAHLQTVLDDELRATSNMSLPDYHVLLLLAKSPDQRMRMNELSRSMVFSSSRLSYQIDTLAKKGWVSREPVPTDRRGSYAVVLPAGLQALSDAGYIHMRSVKRLFVDSLDAEDGAALAVILRRIASGLEQS</sequence>
<dbReference type="PANTHER" id="PTHR33164:SF99">
    <property type="entry name" value="MARR FAMILY REGULATORY PROTEIN"/>
    <property type="match status" value="1"/>
</dbReference>
<feature type="domain" description="HTH marR-type" evidence="1">
    <location>
        <begin position="4"/>
        <end position="157"/>
    </location>
</feature>
<reference evidence="2 3" key="1">
    <citation type="submission" date="2020-04" db="EMBL/GenBank/DDBJ databases">
        <title>Gordonia sp. nov. TBRC 11910.</title>
        <authorList>
            <person name="Suriyachadkun C."/>
        </authorList>
    </citation>
    <scope>NUCLEOTIDE SEQUENCE [LARGE SCALE GENOMIC DNA]</scope>
    <source>
        <strain evidence="2 3">TBRC 11910</strain>
    </source>
</reference>
<evidence type="ECO:0000313" key="3">
    <source>
        <dbReference type="Proteomes" id="UP000550729"/>
    </source>
</evidence>
<dbReference type="GO" id="GO:0006950">
    <property type="term" value="P:response to stress"/>
    <property type="evidence" value="ECO:0007669"/>
    <property type="project" value="TreeGrafter"/>
</dbReference>
<dbReference type="PROSITE" id="PS50995">
    <property type="entry name" value="HTH_MARR_2"/>
    <property type="match status" value="1"/>
</dbReference>